<evidence type="ECO:0000259" key="9">
    <source>
        <dbReference type="PROSITE" id="PS50939"/>
    </source>
</evidence>
<dbReference type="SMART" id="SM00665">
    <property type="entry name" value="B561"/>
    <property type="match status" value="1"/>
</dbReference>
<evidence type="ECO:0000256" key="5">
    <source>
        <dbReference type="ARBA" id="ARBA00022989"/>
    </source>
</evidence>
<feature type="domain" description="Cytochrome b561" evidence="9">
    <location>
        <begin position="309"/>
        <end position="502"/>
    </location>
</feature>
<sequence>MWFATTIVKQHIPAIVRGCPVLLICSFEFLACRLLAFRDWASTLSIRPLTHFRGWHSNTAGLIQQEYYAVQASHPARTITMATSWWKRAIVALAASNLLTLHAAAQQSSPNATGPSSNTTANSNSTLVGDVGALFVTPTRDLAFAMRVPADKSSQDIYFTMVMSLHVMWGAIGFGSSQMAGSLMLVMYGSSTGQNITLSPRIAGPGHSEPWYSPDIRVEALPGTDRNNGTAWVYNGVCRNCRSWSTPSGGRLGLDVASRSQDMIYATGESGDIWSDDLAQPLRVHMNFGTFAMDMTRTTGTAQDDEQDAASLVPQVNMADSTPELVGTVQGSISVTKYREWKGLLHAVIMVLCFVGLLPFGTFVLRLGGWVRAHAAVQGFAGVLVIVGAGLGMSMSGMYNRSRNFNTPHQIIGLFVFIFVLGQFTLGLVNHRAFKKTQQKTKLAPVHVWLGRLTILLGIINAFLGFTLSQAVFYNYILAGLVLFIFPLLAVILVLKKCVQKRMGSSSSSDNNKPGEDGDNANGGGGYEMEPWRNLHQQQQQQPAPAYSAGAGNGFGGVGSYAAPPPTYQHQHQNPHPHPLQGNVTGGGMGPQQSTREYV</sequence>
<keyword evidence="2" id="KW-0813">Transport</keyword>
<evidence type="ECO:0000256" key="7">
    <source>
        <dbReference type="SAM" id="MobiDB-lite"/>
    </source>
</evidence>
<evidence type="ECO:0000256" key="1">
    <source>
        <dbReference type="ARBA" id="ARBA00004370"/>
    </source>
</evidence>
<dbReference type="InterPro" id="IPR006593">
    <property type="entry name" value="Cyt_b561/ferric_Rdtase_TM"/>
</dbReference>
<dbReference type="PROSITE" id="PS50939">
    <property type="entry name" value="CYTOCHROME_B561"/>
    <property type="match status" value="1"/>
</dbReference>
<accession>A0A9P8Y2L7</accession>
<evidence type="ECO:0000256" key="2">
    <source>
        <dbReference type="ARBA" id="ARBA00022448"/>
    </source>
</evidence>
<comment type="subcellular location">
    <subcellularLocation>
        <location evidence="1">Membrane</location>
    </subcellularLocation>
</comment>
<proteinExistence type="predicted"/>
<dbReference type="GO" id="GO:0016020">
    <property type="term" value="C:membrane"/>
    <property type="evidence" value="ECO:0007669"/>
    <property type="project" value="UniProtKB-SubCell"/>
</dbReference>
<dbReference type="SUPFAM" id="SSF49344">
    <property type="entry name" value="CBD9-like"/>
    <property type="match status" value="1"/>
</dbReference>
<feature type="region of interest" description="Disordered" evidence="7">
    <location>
        <begin position="504"/>
        <end position="530"/>
    </location>
</feature>
<evidence type="ECO:0000256" key="8">
    <source>
        <dbReference type="SAM" id="Phobius"/>
    </source>
</evidence>
<name>A0A9P8Y2L7_9PEZI</name>
<feature type="region of interest" description="Disordered" evidence="7">
    <location>
        <begin position="560"/>
        <end position="599"/>
    </location>
</feature>
<dbReference type="GeneID" id="70184295"/>
<evidence type="ECO:0000256" key="4">
    <source>
        <dbReference type="ARBA" id="ARBA00022982"/>
    </source>
</evidence>
<feature type="transmembrane region" description="Helical" evidence="8">
    <location>
        <begin position="344"/>
        <end position="365"/>
    </location>
</feature>
<feature type="transmembrane region" description="Helical" evidence="8">
    <location>
        <begin position="473"/>
        <end position="495"/>
    </location>
</feature>
<feature type="transmembrane region" description="Helical" evidence="8">
    <location>
        <begin position="411"/>
        <end position="429"/>
    </location>
</feature>
<organism evidence="10 11">
    <name type="scientific">Microdochium trichocladiopsis</name>
    <dbReference type="NCBI Taxonomy" id="1682393"/>
    <lineage>
        <taxon>Eukaryota</taxon>
        <taxon>Fungi</taxon>
        <taxon>Dikarya</taxon>
        <taxon>Ascomycota</taxon>
        <taxon>Pezizomycotina</taxon>
        <taxon>Sordariomycetes</taxon>
        <taxon>Xylariomycetidae</taxon>
        <taxon>Xylariales</taxon>
        <taxon>Microdochiaceae</taxon>
        <taxon>Microdochium</taxon>
    </lineage>
</organism>
<keyword evidence="3 8" id="KW-0812">Transmembrane</keyword>
<evidence type="ECO:0000313" key="10">
    <source>
        <dbReference type="EMBL" id="KAH7026047.1"/>
    </source>
</evidence>
<dbReference type="CDD" id="cd08760">
    <property type="entry name" value="Cyt_b561_FRRS1_like"/>
    <property type="match status" value="1"/>
</dbReference>
<dbReference type="Pfam" id="PF16010">
    <property type="entry name" value="CDH-cyt"/>
    <property type="match status" value="1"/>
</dbReference>
<dbReference type="Gene3D" id="1.20.120.1770">
    <property type="match status" value="1"/>
</dbReference>
<dbReference type="CDD" id="cd09630">
    <property type="entry name" value="CDH_like_cytochrome"/>
    <property type="match status" value="1"/>
</dbReference>
<dbReference type="Pfam" id="PF03188">
    <property type="entry name" value="Cytochrom_B561"/>
    <property type="match status" value="1"/>
</dbReference>
<keyword evidence="11" id="KW-1185">Reference proteome</keyword>
<gene>
    <name evidence="10" type="ORF">B0I36DRAFT_329768</name>
</gene>
<keyword evidence="4" id="KW-0249">Electron transport</keyword>
<keyword evidence="5 8" id="KW-1133">Transmembrane helix</keyword>
<dbReference type="OrthoDB" id="19261at2759"/>
<evidence type="ECO:0000256" key="6">
    <source>
        <dbReference type="ARBA" id="ARBA00023136"/>
    </source>
</evidence>
<dbReference type="Gene3D" id="2.60.40.1210">
    <property type="entry name" value="Cellobiose dehydrogenase, cytochrome domain"/>
    <property type="match status" value="1"/>
</dbReference>
<reference evidence="10" key="1">
    <citation type="journal article" date="2021" name="Nat. Commun.">
        <title>Genetic determinants of endophytism in the Arabidopsis root mycobiome.</title>
        <authorList>
            <person name="Mesny F."/>
            <person name="Miyauchi S."/>
            <person name="Thiergart T."/>
            <person name="Pickel B."/>
            <person name="Atanasova L."/>
            <person name="Karlsson M."/>
            <person name="Huettel B."/>
            <person name="Barry K.W."/>
            <person name="Haridas S."/>
            <person name="Chen C."/>
            <person name="Bauer D."/>
            <person name="Andreopoulos W."/>
            <person name="Pangilinan J."/>
            <person name="LaButti K."/>
            <person name="Riley R."/>
            <person name="Lipzen A."/>
            <person name="Clum A."/>
            <person name="Drula E."/>
            <person name="Henrissat B."/>
            <person name="Kohler A."/>
            <person name="Grigoriev I.V."/>
            <person name="Martin F.M."/>
            <person name="Hacquard S."/>
        </authorList>
    </citation>
    <scope>NUCLEOTIDE SEQUENCE</scope>
    <source>
        <strain evidence="10">MPI-CAGE-CH-0230</strain>
    </source>
</reference>
<dbReference type="Proteomes" id="UP000756346">
    <property type="component" value="Unassembled WGS sequence"/>
</dbReference>
<evidence type="ECO:0000313" key="11">
    <source>
        <dbReference type="Proteomes" id="UP000756346"/>
    </source>
</evidence>
<feature type="transmembrane region" description="Helical" evidence="8">
    <location>
        <begin position="377"/>
        <end position="399"/>
    </location>
</feature>
<dbReference type="AlphaFoldDB" id="A0A9P8Y2L7"/>
<evidence type="ECO:0000256" key="3">
    <source>
        <dbReference type="ARBA" id="ARBA00022692"/>
    </source>
</evidence>
<protein>
    <recommendedName>
        <fullName evidence="9">Cytochrome b561 domain-containing protein</fullName>
    </recommendedName>
</protein>
<dbReference type="InterPro" id="IPR015920">
    <property type="entry name" value="Cellobiose_DH-like_cyt"/>
</dbReference>
<dbReference type="PANTHER" id="PTHR47797:SF1">
    <property type="entry name" value="CYTOCHROME B561 DOMAIN-CONTAINING PROTEIN-RELATED"/>
    <property type="match status" value="1"/>
</dbReference>
<keyword evidence="6 8" id="KW-0472">Membrane</keyword>
<feature type="transmembrane region" description="Helical" evidence="8">
    <location>
        <begin position="449"/>
        <end position="467"/>
    </location>
</feature>
<comment type="caution">
    <text evidence="10">The sequence shown here is derived from an EMBL/GenBank/DDBJ whole genome shotgun (WGS) entry which is preliminary data.</text>
</comment>
<dbReference type="PANTHER" id="PTHR47797">
    <property type="entry name" value="DEHYDROGENASE, PUTATIVE (AFU_ORTHOLOGUE AFUA_8G05805)-RELATED"/>
    <property type="match status" value="1"/>
</dbReference>
<dbReference type="EMBL" id="JAGTJQ010000008">
    <property type="protein sequence ID" value="KAH7026047.1"/>
    <property type="molecule type" value="Genomic_DNA"/>
</dbReference>
<dbReference type="RefSeq" id="XP_046009264.1">
    <property type="nucleotide sequence ID" value="XM_046154749.1"/>
</dbReference>